<dbReference type="AlphaFoldDB" id="A0A160NXA0"/>
<proteinExistence type="predicted"/>
<gene>
    <name evidence="1" type="ORF">SLA_2482</name>
</gene>
<evidence type="ECO:0000313" key="1">
    <source>
        <dbReference type="EMBL" id="BAU83409.1"/>
    </source>
</evidence>
<organism evidence="1 2">
    <name type="scientific">Streptomyces laurentii</name>
    <dbReference type="NCBI Taxonomy" id="39478"/>
    <lineage>
        <taxon>Bacteria</taxon>
        <taxon>Bacillati</taxon>
        <taxon>Actinomycetota</taxon>
        <taxon>Actinomycetes</taxon>
        <taxon>Kitasatosporales</taxon>
        <taxon>Streptomycetaceae</taxon>
        <taxon>Streptomyces</taxon>
    </lineage>
</organism>
<evidence type="ECO:0000313" key="2">
    <source>
        <dbReference type="Proteomes" id="UP000217676"/>
    </source>
</evidence>
<dbReference type="EMBL" id="AP017424">
    <property type="protein sequence ID" value="BAU83409.1"/>
    <property type="molecule type" value="Genomic_DNA"/>
</dbReference>
<keyword evidence="2" id="KW-1185">Reference proteome</keyword>
<name>A0A160NXA0_STRLU</name>
<protein>
    <submittedName>
        <fullName evidence="1">YD repeat-containing protein</fullName>
    </submittedName>
</protein>
<dbReference type="Proteomes" id="UP000217676">
    <property type="component" value="Chromosome"/>
</dbReference>
<reference evidence="1 2" key="1">
    <citation type="journal article" date="2016" name="Genome Announc.">
        <title>Complete Genome Sequence of Thiostrepton-Producing Streptomyces laurentii ATCC 31255.</title>
        <authorList>
            <person name="Doi K."/>
            <person name="Fujino Y."/>
            <person name="Nagayoshi Y."/>
            <person name="Ohshima T."/>
            <person name="Ogata S."/>
        </authorList>
    </citation>
    <scope>NUCLEOTIDE SEQUENCE [LARGE SCALE GENOMIC DNA]</scope>
    <source>
        <strain evidence="1 2">ATCC 31255</strain>
    </source>
</reference>
<dbReference type="KEGG" id="slau:SLA_2482"/>
<dbReference type="NCBIfam" id="NF033679">
    <property type="entry name" value="DNRLRE_dom"/>
    <property type="match status" value="1"/>
</dbReference>
<accession>A0A160NXA0</accession>
<sequence length="584" mass="62346">MSERTETSTTWANKDGSLTTELAAGPVRFKDELSGDWRDVDVELAELGDGSVAAKAHPLGLRLAGKSGTPARSLKAAQSEPATDLVTLGQGDGAITLQWRGGLPAPAIDGTRATYENAVPGADVVVESTRMGFEQFVEVKEKPGKDGFSYTLPLRTKGLKAEQQPDGSVLFTDKKSKKTAVMPAPVMWDATVDPASGEHTRRAAVAMKIVKVKDGVDLVLTPDAKFLANPATKYPVTVDPSASSLSNVFDTYVQQGETVDWSNDVELDLGNPGTKNDADGTPRTAHSFISWNTTPISDALVMDAKLSLWNFHSGNYTGTSCPNQSWSVWSAGAASTSSRWTAEPAWIAEKATSTETRGNASCTSQPDGWINADVTTMVQEWASAKAAKSHMGLRAPDEDNTGQWKRVNSANAASNPPKLTVTYNYRPRTGTKQEAGPPFFSYSGAYVVNTLTPTLRDTFVDPNGDKVNGTFQIFDSATNAQVGNVIVSPWVNSGQVASVTVPAGVLANGKTYKFRTSPYDGTHYITGWSEWKTFTVDTLPPVAPTGITSTDYPSTSWVKGAGQAGTFTVTPTGTDHNWLGPWTA</sequence>